<dbReference type="InterPro" id="IPR000571">
    <property type="entry name" value="Znf_CCCH"/>
</dbReference>
<accession>A0A9P5N3N0</accession>
<keyword evidence="2 4" id="KW-0863">Zinc-finger</keyword>
<evidence type="ECO:0000256" key="5">
    <source>
        <dbReference type="SAM" id="MobiDB-lite"/>
    </source>
</evidence>
<comment type="caution">
    <text evidence="7">The sequence shown here is derived from an EMBL/GenBank/DDBJ whole genome shotgun (WGS) entry which is preliminary data.</text>
</comment>
<evidence type="ECO:0000313" key="7">
    <source>
        <dbReference type="EMBL" id="KAF8485708.1"/>
    </source>
</evidence>
<dbReference type="Proteomes" id="UP000759537">
    <property type="component" value="Unassembled WGS sequence"/>
</dbReference>
<keyword evidence="1 4" id="KW-0479">Metal-binding</keyword>
<name>A0A9P5N3N0_9AGAM</name>
<evidence type="ECO:0000259" key="6">
    <source>
        <dbReference type="PROSITE" id="PS50103"/>
    </source>
</evidence>
<gene>
    <name evidence="7" type="ORF">DFH94DRAFT_707194</name>
</gene>
<feature type="domain" description="C3H1-type" evidence="6">
    <location>
        <begin position="75"/>
        <end position="104"/>
    </location>
</feature>
<dbReference type="GO" id="GO:0008270">
    <property type="term" value="F:zinc ion binding"/>
    <property type="evidence" value="ECO:0007669"/>
    <property type="project" value="UniProtKB-KW"/>
</dbReference>
<dbReference type="SUPFAM" id="SSF90229">
    <property type="entry name" value="CCCH zinc finger"/>
    <property type="match status" value="1"/>
</dbReference>
<evidence type="ECO:0000313" key="8">
    <source>
        <dbReference type="Proteomes" id="UP000759537"/>
    </source>
</evidence>
<keyword evidence="8" id="KW-1185">Reference proteome</keyword>
<evidence type="ECO:0000256" key="1">
    <source>
        <dbReference type="ARBA" id="ARBA00022723"/>
    </source>
</evidence>
<evidence type="ECO:0000256" key="2">
    <source>
        <dbReference type="ARBA" id="ARBA00022771"/>
    </source>
</evidence>
<dbReference type="AlphaFoldDB" id="A0A9P5N3N0"/>
<sequence length="199" mass="22011">MSSFAPNTYMPQPLSGHRIGIHNQANPMSFARYSAPYPGHHNKLPLSPWPETETSFRPRTAQTAQKLIPHDVLEQRARTPCRHFEHHGGWCPYGSECHFFHDYSRLTPRGSSSGSNPPSVASSTCSSSLRSSPVPSLPYQAPFVPHAPVPAYVPPRFSSPPRQQFTPRTIGGTTYFPIRLGDASLGYVTPSGVEVFMDH</sequence>
<dbReference type="InterPro" id="IPR036855">
    <property type="entry name" value="Znf_CCCH_sf"/>
</dbReference>
<feature type="zinc finger region" description="C3H1-type" evidence="4">
    <location>
        <begin position="75"/>
        <end position="104"/>
    </location>
</feature>
<proteinExistence type="predicted"/>
<dbReference type="Gene3D" id="6.10.250.3220">
    <property type="match status" value="1"/>
</dbReference>
<protein>
    <recommendedName>
        <fullName evidence="6">C3H1-type domain-containing protein</fullName>
    </recommendedName>
</protein>
<feature type="compositionally biased region" description="Low complexity" evidence="5">
    <location>
        <begin position="110"/>
        <end position="127"/>
    </location>
</feature>
<dbReference type="PROSITE" id="PS50103">
    <property type="entry name" value="ZF_C3H1"/>
    <property type="match status" value="1"/>
</dbReference>
<dbReference type="EMBL" id="WHVB01000002">
    <property type="protein sequence ID" value="KAF8485708.1"/>
    <property type="molecule type" value="Genomic_DNA"/>
</dbReference>
<feature type="region of interest" description="Disordered" evidence="5">
    <location>
        <begin position="108"/>
        <end position="127"/>
    </location>
</feature>
<evidence type="ECO:0000256" key="4">
    <source>
        <dbReference type="PROSITE-ProRule" id="PRU00723"/>
    </source>
</evidence>
<evidence type="ECO:0000256" key="3">
    <source>
        <dbReference type="ARBA" id="ARBA00022833"/>
    </source>
</evidence>
<organism evidence="7 8">
    <name type="scientific">Russula ochroleuca</name>
    <dbReference type="NCBI Taxonomy" id="152965"/>
    <lineage>
        <taxon>Eukaryota</taxon>
        <taxon>Fungi</taxon>
        <taxon>Dikarya</taxon>
        <taxon>Basidiomycota</taxon>
        <taxon>Agaricomycotina</taxon>
        <taxon>Agaricomycetes</taxon>
        <taxon>Russulales</taxon>
        <taxon>Russulaceae</taxon>
        <taxon>Russula</taxon>
    </lineage>
</organism>
<dbReference type="OrthoDB" id="3149688at2759"/>
<keyword evidence="3 4" id="KW-0862">Zinc</keyword>
<reference evidence="7" key="2">
    <citation type="journal article" date="2020" name="Nat. Commun.">
        <title>Large-scale genome sequencing of mycorrhizal fungi provides insights into the early evolution of symbiotic traits.</title>
        <authorList>
            <person name="Miyauchi S."/>
            <person name="Kiss E."/>
            <person name="Kuo A."/>
            <person name="Drula E."/>
            <person name="Kohler A."/>
            <person name="Sanchez-Garcia M."/>
            <person name="Morin E."/>
            <person name="Andreopoulos B."/>
            <person name="Barry K.W."/>
            <person name="Bonito G."/>
            <person name="Buee M."/>
            <person name="Carver A."/>
            <person name="Chen C."/>
            <person name="Cichocki N."/>
            <person name="Clum A."/>
            <person name="Culley D."/>
            <person name="Crous P.W."/>
            <person name="Fauchery L."/>
            <person name="Girlanda M."/>
            <person name="Hayes R.D."/>
            <person name="Keri Z."/>
            <person name="LaButti K."/>
            <person name="Lipzen A."/>
            <person name="Lombard V."/>
            <person name="Magnuson J."/>
            <person name="Maillard F."/>
            <person name="Murat C."/>
            <person name="Nolan M."/>
            <person name="Ohm R.A."/>
            <person name="Pangilinan J."/>
            <person name="Pereira M.F."/>
            <person name="Perotto S."/>
            <person name="Peter M."/>
            <person name="Pfister S."/>
            <person name="Riley R."/>
            <person name="Sitrit Y."/>
            <person name="Stielow J.B."/>
            <person name="Szollosi G."/>
            <person name="Zifcakova L."/>
            <person name="Stursova M."/>
            <person name="Spatafora J.W."/>
            <person name="Tedersoo L."/>
            <person name="Vaario L.M."/>
            <person name="Yamada A."/>
            <person name="Yan M."/>
            <person name="Wang P."/>
            <person name="Xu J."/>
            <person name="Bruns T."/>
            <person name="Baldrian P."/>
            <person name="Vilgalys R."/>
            <person name="Dunand C."/>
            <person name="Henrissat B."/>
            <person name="Grigoriev I.V."/>
            <person name="Hibbett D."/>
            <person name="Nagy L.G."/>
            <person name="Martin F.M."/>
        </authorList>
    </citation>
    <scope>NUCLEOTIDE SEQUENCE</scope>
    <source>
        <strain evidence="7">Prilba</strain>
    </source>
</reference>
<reference evidence="7" key="1">
    <citation type="submission" date="2019-10" db="EMBL/GenBank/DDBJ databases">
        <authorList>
            <consortium name="DOE Joint Genome Institute"/>
            <person name="Kuo A."/>
            <person name="Miyauchi S."/>
            <person name="Kiss E."/>
            <person name="Drula E."/>
            <person name="Kohler A."/>
            <person name="Sanchez-Garcia M."/>
            <person name="Andreopoulos B."/>
            <person name="Barry K.W."/>
            <person name="Bonito G."/>
            <person name="Buee M."/>
            <person name="Carver A."/>
            <person name="Chen C."/>
            <person name="Cichocki N."/>
            <person name="Clum A."/>
            <person name="Culley D."/>
            <person name="Crous P.W."/>
            <person name="Fauchery L."/>
            <person name="Girlanda M."/>
            <person name="Hayes R."/>
            <person name="Keri Z."/>
            <person name="LaButti K."/>
            <person name="Lipzen A."/>
            <person name="Lombard V."/>
            <person name="Magnuson J."/>
            <person name="Maillard F."/>
            <person name="Morin E."/>
            <person name="Murat C."/>
            <person name="Nolan M."/>
            <person name="Ohm R."/>
            <person name="Pangilinan J."/>
            <person name="Pereira M."/>
            <person name="Perotto S."/>
            <person name="Peter M."/>
            <person name="Riley R."/>
            <person name="Sitrit Y."/>
            <person name="Stielow B."/>
            <person name="Szollosi G."/>
            <person name="Zifcakova L."/>
            <person name="Stursova M."/>
            <person name="Spatafora J.W."/>
            <person name="Tedersoo L."/>
            <person name="Vaario L.-M."/>
            <person name="Yamada A."/>
            <person name="Yan M."/>
            <person name="Wang P."/>
            <person name="Xu J."/>
            <person name="Bruns T."/>
            <person name="Baldrian P."/>
            <person name="Vilgalys R."/>
            <person name="Henrissat B."/>
            <person name="Grigoriev I.V."/>
            <person name="Hibbett D."/>
            <person name="Nagy L.G."/>
            <person name="Martin F.M."/>
        </authorList>
    </citation>
    <scope>NUCLEOTIDE SEQUENCE</scope>
    <source>
        <strain evidence="7">Prilba</strain>
    </source>
</reference>